<dbReference type="UniPathway" id="UPA00140">
    <property type="reaction ID" value="UER00205"/>
</dbReference>
<evidence type="ECO:0000313" key="18">
    <source>
        <dbReference type="Proteomes" id="UP000305848"/>
    </source>
</evidence>
<evidence type="ECO:0000256" key="9">
    <source>
        <dbReference type="ARBA" id="ARBA00022840"/>
    </source>
</evidence>
<keyword evidence="18" id="KW-1185">Reference proteome</keyword>
<evidence type="ECO:0000256" key="5">
    <source>
        <dbReference type="ARBA" id="ARBA00012121"/>
    </source>
</evidence>
<dbReference type="Pfam" id="PF01583">
    <property type="entry name" value="APS_kinase"/>
    <property type="match status" value="1"/>
</dbReference>
<dbReference type="GO" id="GO:0070814">
    <property type="term" value="P:hydrogen sulfide biosynthetic process"/>
    <property type="evidence" value="ECO:0007669"/>
    <property type="project" value="UniProtKB-UniRule"/>
</dbReference>
<dbReference type="GO" id="GO:0000103">
    <property type="term" value="P:sulfate assimilation"/>
    <property type="evidence" value="ECO:0007669"/>
    <property type="project" value="UniProtKB-UniRule"/>
</dbReference>
<comment type="function">
    <text evidence="2 13 14">Catalyzes the synthesis of activated sulfate.</text>
</comment>
<dbReference type="PANTHER" id="PTHR11055:SF1">
    <property type="entry name" value="PAPS SYNTHETASE, ISOFORM D"/>
    <property type="match status" value="1"/>
</dbReference>
<evidence type="ECO:0000313" key="17">
    <source>
        <dbReference type="EMBL" id="TKK71972.1"/>
    </source>
</evidence>
<feature type="transmembrane region" description="Helical" evidence="15">
    <location>
        <begin position="91"/>
        <end position="111"/>
    </location>
</feature>
<gene>
    <name evidence="13 17" type="primary">cysC</name>
    <name evidence="17" type="ORF">FC093_02885</name>
</gene>
<keyword evidence="13" id="KW-0597">Phosphoprotein</keyword>
<keyword evidence="15" id="KW-0812">Transmembrane</keyword>
<comment type="similarity">
    <text evidence="4 13 14">Belongs to the APS kinase family.</text>
</comment>
<organism evidence="17 18">
    <name type="scientific">Ilyomonas limi</name>
    <dbReference type="NCBI Taxonomy" id="2575867"/>
    <lineage>
        <taxon>Bacteria</taxon>
        <taxon>Pseudomonadati</taxon>
        <taxon>Bacteroidota</taxon>
        <taxon>Chitinophagia</taxon>
        <taxon>Chitinophagales</taxon>
        <taxon>Chitinophagaceae</taxon>
        <taxon>Ilyomonas</taxon>
    </lineage>
</organism>
<dbReference type="GO" id="GO:0004020">
    <property type="term" value="F:adenylylsulfate kinase activity"/>
    <property type="evidence" value="ECO:0007669"/>
    <property type="project" value="UniProtKB-UniRule"/>
</dbReference>
<evidence type="ECO:0000259" key="16">
    <source>
        <dbReference type="Pfam" id="PF01583"/>
    </source>
</evidence>
<protein>
    <recommendedName>
        <fullName evidence="5 13">Adenylyl-sulfate kinase</fullName>
        <ecNumber evidence="5 13">2.7.1.25</ecNumber>
    </recommendedName>
    <alternativeName>
        <fullName evidence="11 13">APS kinase</fullName>
    </alternativeName>
    <alternativeName>
        <fullName evidence="12 13">ATP adenosine-5'-phosphosulfate 3'-phosphotransferase</fullName>
    </alternativeName>
    <alternativeName>
        <fullName evidence="10 13">Adenosine-5'-phosphosulfate kinase</fullName>
    </alternativeName>
</protein>
<evidence type="ECO:0000256" key="13">
    <source>
        <dbReference type="HAMAP-Rule" id="MF_00065"/>
    </source>
</evidence>
<dbReference type="NCBIfam" id="TIGR00455">
    <property type="entry name" value="apsK"/>
    <property type="match status" value="1"/>
</dbReference>
<evidence type="ECO:0000256" key="1">
    <source>
        <dbReference type="ARBA" id="ARBA00001823"/>
    </source>
</evidence>
<keyword evidence="6 13" id="KW-0808">Transferase</keyword>
<evidence type="ECO:0000256" key="4">
    <source>
        <dbReference type="ARBA" id="ARBA00007008"/>
    </source>
</evidence>
<proteinExistence type="inferred from homology"/>
<dbReference type="InterPro" id="IPR027417">
    <property type="entry name" value="P-loop_NTPase"/>
</dbReference>
<evidence type="ECO:0000256" key="12">
    <source>
        <dbReference type="ARBA" id="ARBA00031464"/>
    </source>
</evidence>
<feature type="binding site" evidence="13">
    <location>
        <begin position="34"/>
        <end position="41"/>
    </location>
    <ligand>
        <name>ATP</name>
        <dbReference type="ChEBI" id="CHEBI:30616"/>
    </ligand>
</feature>
<sequence length="199" mass="22513">MEEKLHIIAHDYKIGRAEREKRNGHRAACLWFTGLSGSGKSTVANVVEQELHNMGLYTYILDGDNIRKGLNSDLNFTEQSRIENIRRIGEVAKLMIDAGIIVLAAFVSPFIKDRQMLRNLMDDSFVEIFVDAPIEVCEQRDVKGLYKKARAGEISNFTGISSPFERPIHPDVHIHTDKQTLENSVQAILDIVLPKIKIN</sequence>
<dbReference type="EC" id="2.7.1.25" evidence="5 13"/>
<dbReference type="HAMAP" id="MF_00065">
    <property type="entry name" value="Adenylyl_sulf_kinase"/>
    <property type="match status" value="1"/>
</dbReference>
<keyword evidence="8 13" id="KW-0418">Kinase</keyword>
<reference evidence="17 18" key="1">
    <citation type="submission" date="2019-05" db="EMBL/GenBank/DDBJ databases">
        <title>Panacibacter sp. strain 17mud1-8 Genome sequencing and assembly.</title>
        <authorList>
            <person name="Chhetri G."/>
        </authorList>
    </citation>
    <scope>NUCLEOTIDE SEQUENCE [LARGE SCALE GENOMIC DNA]</scope>
    <source>
        <strain evidence="17 18">17mud1-8</strain>
    </source>
</reference>
<dbReference type="Gene3D" id="3.40.50.300">
    <property type="entry name" value="P-loop containing nucleotide triphosphate hydrolases"/>
    <property type="match status" value="1"/>
</dbReference>
<dbReference type="PANTHER" id="PTHR11055">
    <property type="entry name" value="BIFUNCTIONAL 3'-PHOSPHOADENOSINE 5'-PHOSPHOSULFATE SYNTHASE"/>
    <property type="match status" value="1"/>
</dbReference>
<dbReference type="CDD" id="cd02027">
    <property type="entry name" value="APSK"/>
    <property type="match status" value="1"/>
</dbReference>
<evidence type="ECO:0000256" key="2">
    <source>
        <dbReference type="ARBA" id="ARBA00002632"/>
    </source>
</evidence>
<keyword evidence="15" id="KW-0472">Membrane</keyword>
<evidence type="ECO:0000256" key="10">
    <source>
        <dbReference type="ARBA" id="ARBA00029724"/>
    </source>
</evidence>
<comment type="catalytic activity">
    <reaction evidence="1 13 14">
        <text>adenosine 5'-phosphosulfate + ATP = 3'-phosphoadenylyl sulfate + ADP + H(+)</text>
        <dbReference type="Rhea" id="RHEA:24152"/>
        <dbReference type="ChEBI" id="CHEBI:15378"/>
        <dbReference type="ChEBI" id="CHEBI:30616"/>
        <dbReference type="ChEBI" id="CHEBI:58243"/>
        <dbReference type="ChEBI" id="CHEBI:58339"/>
        <dbReference type="ChEBI" id="CHEBI:456216"/>
        <dbReference type="EC" id="2.7.1.25"/>
    </reaction>
</comment>
<dbReference type="SUPFAM" id="SSF52540">
    <property type="entry name" value="P-loop containing nucleoside triphosphate hydrolases"/>
    <property type="match status" value="1"/>
</dbReference>
<evidence type="ECO:0000256" key="14">
    <source>
        <dbReference type="RuleBase" id="RU004347"/>
    </source>
</evidence>
<dbReference type="InterPro" id="IPR002891">
    <property type="entry name" value="APS"/>
</dbReference>
<dbReference type="NCBIfam" id="NF003013">
    <property type="entry name" value="PRK03846.1"/>
    <property type="match status" value="1"/>
</dbReference>
<comment type="pathway">
    <text evidence="3 13 14">Sulfur metabolism; hydrogen sulfide biosynthesis; sulfite from sulfate: step 2/3.</text>
</comment>
<dbReference type="Proteomes" id="UP000305848">
    <property type="component" value="Unassembled WGS sequence"/>
</dbReference>
<dbReference type="InterPro" id="IPR059117">
    <property type="entry name" value="APS_kinase_dom"/>
</dbReference>
<name>A0A4U3LA31_9BACT</name>
<dbReference type="FunFam" id="3.40.50.300:FF:000212">
    <property type="entry name" value="Adenylyl-sulfate kinase"/>
    <property type="match status" value="1"/>
</dbReference>
<evidence type="ECO:0000256" key="11">
    <source>
        <dbReference type="ARBA" id="ARBA00031393"/>
    </source>
</evidence>
<dbReference type="GO" id="GO:0005524">
    <property type="term" value="F:ATP binding"/>
    <property type="evidence" value="ECO:0007669"/>
    <property type="project" value="UniProtKB-UniRule"/>
</dbReference>
<keyword evidence="15" id="KW-1133">Transmembrane helix</keyword>
<evidence type="ECO:0000256" key="8">
    <source>
        <dbReference type="ARBA" id="ARBA00022777"/>
    </source>
</evidence>
<comment type="caution">
    <text evidence="17">The sequence shown here is derived from an EMBL/GenBank/DDBJ whole genome shotgun (WGS) entry which is preliminary data.</text>
</comment>
<accession>A0A4U3LA31</accession>
<evidence type="ECO:0000256" key="7">
    <source>
        <dbReference type="ARBA" id="ARBA00022741"/>
    </source>
</evidence>
<dbReference type="EMBL" id="SZQL01000001">
    <property type="protein sequence ID" value="TKK71972.1"/>
    <property type="molecule type" value="Genomic_DNA"/>
</dbReference>
<feature type="active site" description="Phosphoserine intermediate" evidence="13">
    <location>
        <position position="108"/>
    </location>
</feature>
<evidence type="ECO:0000256" key="15">
    <source>
        <dbReference type="SAM" id="Phobius"/>
    </source>
</evidence>
<evidence type="ECO:0000256" key="6">
    <source>
        <dbReference type="ARBA" id="ARBA00022679"/>
    </source>
</evidence>
<dbReference type="RefSeq" id="WP_137260212.1">
    <property type="nucleotide sequence ID" value="NZ_SZQL01000001.1"/>
</dbReference>
<evidence type="ECO:0000256" key="3">
    <source>
        <dbReference type="ARBA" id="ARBA00004806"/>
    </source>
</evidence>
<keyword evidence="9 13" id="KW-0067">ATP-binding</keyword>
<dbReference type="OrthoDB" id="9804504at2"/>
<keyword evidence="7 13" id="KW-0547">Nucleotide-binding</keyword>
<feature type="domain" description="APS kinase" evidence="16">
    <location>
        <begin position="27"/>
        <end position="174"/>
    </location>
</feature>
<dbReference type="AlphaFoldDB" id="A0A4U3LA31"/>